<reference evidence="3 4" key="1">
    <citation type="submission" date="2021-02" db="EMBL/GenBank/DDBJ databases">
        <title>Genome Streptomyces sp. RHZ10.</title>
        <authorList>
            <person name="Besaury L."/>
        </authorList>
    </citation>
    <scope>NUCLEOTIDE SEQUENCE [LARGE SCALE GENOMIC DNA]</scope>
    <source>
        <strain evidence="3 4">RHZ10</strain>
    </source>
</reference>
<dbReference type="Proteomes" id="UP000712045">
    <property type="component" value="Unassembled WGS sequence"/>
</dbReference>
<sequence>MIRTPWRRRDEPLDHAELARLLPAPGDPELSSDRLSGLEEHLMTEIRNEIQNGIRNVTPGAESPPRTGASTGARNVTPGAESGSRPARRPGRRPVLAGAGAALVLVAAAGVAALTGGLGGPGGSGGPGSAVAPPAGTVPAPVVQVARGSTEGLAGAVADISGAAARAELPEPRPGQFLYVRSEVSWMVTWDGADGKNESYVEKLHPREVWMSPDGGTGWLMEPYKESIDREGITLDGPGPSRPSLNAPSYDYLRTLPTDPDLLLKKIYDETEGEGNSPDQRAFNTIGDLLREQVVPPELAAGLYRAAARIPGVVLVDDSADAVGRHGVAIARADEADGARTEWIFDRETYTYLGERTVQTRDVEGVKEGTVRGHTAVTDRAVVDAVKQPPAASAPGERSAPPTPAPSGGSPPPPSRTGCPRTSGASSSPGTTSPGRPAGP</sequence>
<feature type="region of interest" description="Disordered" evidence="1">
    <location>
        <begin position="52"/>
        <end position="93"/>
    </location>
</feature>
<evidence type="ECO:0000313" key="4">
    <source>
        <dbReference type="Proteomes" id="UP000712045"/>
    </source>
</evidence>
<protein>
    <submittedName>
        <fullName evidence="3">CU044_5270 family protein</fullName>
    </submittedName>
</protein>
<proteinExistence type="predicted"/>
<evidence type="ECO:0000313" key="3">
    <source>
        <dbReference type="EMBL" id="MBM7055167.1"/>
    </source>
</evidence>
<keyword evidence="2" id="KW-0812">Transmembrane</keyword>
<feature type="compositionally biased region" description="Low complexity" evidence="1">
    <location>
        <begin position="416"/>
        <end position="440"/>
    </location>
</feature>
<feature type="region of interest" description="Disordered" evidence="1">
    <location>
        <begin position="383"/>
        <end position="440"/>
    </location>
</feature>
<dbReference type="EMBL" id="JAFEUF010000065">
    <property type="protein sequence ID" value="MBM7055167.1"/>
    <property type="molecule type" value="Genomic_DNA"/>
</dbReference>
<gene>
    <name evidence="3" type="ORF">JS521_15095</name>
</gene>
<dbReference type="NCBIfam" id="NF038083">
    <property type="entry name" value="CU044_5270_fam"/>
    <property type="match status" value="1"/>
</dbReference>
<evidence type="ECO:0000256" key="1">
    <source>
        <dbReference type="SAM" id="MobiDB-lite"/>
    </source>
</evidence>
<organism evidence="3 4">
    <name type="scientific">Streptomyces durocortorensis</name>
    <dbReference type="NCBI Taxonomy" id="2811104"/>
    <lineage>
        <taxon>Bacteria</taxon>
        <taxon>Bacillati</taxon>
        <taxon>Actinomycetota</taxon>
        <taxon>Actinomycetes</taxon>
        <taxon>Kitasatosporales</taxon>
        <taxon>Streptomycetaceae</taxon>
        <taxon>Streptomyces</taxon>
    </lineage>
</organism>
<keyword evidence="2" id="KW-0472">Membrane</keyword>
<dbReference type="InterPro" id="IPR047789">
    <property type="entry name" value="CU044_5270-like"/>
</dbReference>
<feature type="compositionally biased region" description="Pro residues" evidence="1">
    <location>
        <begin position="401"/>
        <end position="415"/>
    </location>
</feature>
<feature type="non-terminal residue" evidence="3">
    <location>
        <position position="440"/>
    </location>
</feature>
<comment type="caution">
    <text evidence="3">The sequence shown here is derived from an EMBL/GenBank/DDBJ whole genome shotgun (WGS) entry which is preliminary data.</text>
</comment>
<feature type="transmembrane region" description="Helical" evidence="2">
    <location>
        <begin position="95"/>
        <end position="114"/>
    </location>
</feature>
<keyword evidence="2" id="KW-1133">Transmembrane helix</keyword>
<accession>A0ABS2HXK0</accession>
<name>A0ABS2HXK0_9ACTN</name>
<evidence type="ECO:0000256" key="2">
    <source>
        <dbReference type="SAM" id="Phobius"/>
    </source>
</evidence>
<keyword evidence="4" id="KW-1185">Reference proteome</keyword>